<sequence>MAGVPLVDTHVHFHDMSHPKLRYAWLEPGAPVDEVTGPDAAIRAQRYWADDFLAETRFHNVAKVVHVQAAIGSDDPVEETRWLQDFADRLGAPHGIVAYAEPRPPRRGRSARPARRVRQSARHPRPAL</sequence>
<gene>
    <name evidence="2" type="ORF">GCM10010191_61080</name>
</gene>
<evidence type="ECO:0008006" key="4">
    <source>
        <dbReference type="Google" id="ProtNLM"/>
    </source>
</evidence>
<feature type="region of interest" description="Disordered" evidence="1">
    <location>
        <begin position="98"/>
        <end position="128"/>
    </location>
</feature>
<feature type="compositionally biased region" description="Basic residues" evidence="1">
    <location>
        <begin position="105"/>
        <end position="128"/>
    </location>
</feature>
<evidence type="ECO:0000313" key="3">
    <source>
        <dbReference type="Proteomes" id="UP001501231"/>
    </source>
</evidence>
<reference evidence="2 3" key="1">
    <citation type="journal article" date="2019" name="Int. J. Syst. Evol. Microbiol.">
        <title>The Global Catalogue of Microorganisms (GCM) 10K type strain sequencing project: providing services to taxonomists for standard genome sequencing and annotation.</title>
        <authorList>
            <consortium name="The Broad Institute Genomics Platform"/>
            <consortium name="The Broad Institute Genome Sequencing Center for Infectious Disease"/>
            <person name="Wu L."/>
            <person name="Ma J."/>
        </authorList>
    </citation>
    <scope>NUCLEOTIDE SEQUENCE [LARGE SCALE GENOMIC DNA]</scope>
    <source>
        <strain evidence="2 3">JCM 3325</strain>
    </source>
</reference>
<dbReference type="EMBL" id="BAAARW010000022">
    <property type="protein sequence ID" value="GAA2437824.1"/>
    <property type="molecule type" value="Genomic_DNA"/>
</dbReference>
<dbReference type="SUPFAM" id="SSF51556">
    <property type="entry name" value="Metallo-dependent hydrolases"/>
    <property type="match status" value="1"/>
</dbReference>
<dbReference type="InterPro" id="IPR032466">
    <property type="entry name" value="Metal_Hydrolase"/>
</dbReference>
<dbReference type="Proteomes" id="UP001501231">
    <property type="component" value="Unassembled WGS sequence"/>
</dbReference>
<accession>A0ABN3JR43</accession>
<dbReference type="PANTHER" id="PTHR43569:SF2">
    <property type="entry name" value="AMIDOHYDROLASE-RELATED DOMAIN-CONTAINING PROTEIN"/>
    <property type="match status" value="1"/>
</dbReference>
<evidence type="ECO:0000313" key="2">
    <source>
        <dbReference type="EMBL" id="GAA2437824.1"/>
    </source>
</evidence>
<dbReference type="InterPro" id="IPR052350">
    <property type="entry name" value="Metallo-dep_Lactonases"/>
</dbReference>
<evidence type="ECO:0000256" key="1">
    <source>
        <dbReference type="SAM" id="MobiDB-lite"/>
    </source>
</evidence>
<dbReference type="PANTHER" id="PTHR43569">
    <property type="entry name" value="AMIDOHYDROLASE"/>
    <property type="match status" value="1"/>
</dbReference>
<protein>
    <recommendedName>
        <fullName evidence="4">Amidohydrolase-related domain-containing protein</fullName>
    </recommendedName>
</protein>
<organism evidence="2 3">
    <name type="scientific">Actinomadura vinacea</name>
    <dbReference type="NCBI Taxonomy" id="115336"/>
    <lineage>
        <taxon>Bacteria</taxon>
        <taxon>Bacillati</taxon>
        <taxon>Actinomycetota</taxon>
        <taxon>Actinomycetes</taxon>
        <taxon>Streptosporangiales</taxon>
        <taxon>Thermomonosporaceae</taxon>
        <taxon>Actinomadura</taxon>
    </lineage>
</organism>
<keyword evidence="3" id="KW-1185">Reference proteome</keyword>
<dbReference type="RefSeq" id="WP_344593572.1">
    <property type="nucleotide sequence ID" value="NZ_BAAARW010000022.1"/>
</dbReference>
<comment type="caution">
    <text evidence="2">The sequence shown here is derived from an EMBL/GenBank/DDBJ whole genome shotgun (WGS) entry which is preliminary data.</text>
</comment>
<name>A0ABN3JR43_9ACTN</name>
<dbReference type="Gene3D" id="3.20.20.140">
    <property type="entry name" value="Metal-dependent hydrolases"/>
    <property type="match status" value="1"/>
</dbReference>
<proteinExistence type="predicted"/>